<dbReference type="Pfam" id="PF09578">
    <property type="entry name" value="Spore_YabQ"/>
    <property type="match status" value="1"/>
</dbReference>
<evidence type="ECO:0000313" key="2">
    <source>
        <dbReference type="EMBL" id="TLS34982.1"/>
    </source>
</evidence>
<proteinExistence type="predicted"/>
<feature type="transmembrane region" description="Helical" evidence="1">
    <location>
        <begin position="6"/>
        <end position="27"/>
    </location>
</feature>
<dbReference type="AlphaFoldDB" id="A0A5R9EUV2"/>
<dbReference type="OrthoDB" id="1653819at2"/>
<sequence length="197" mass="23147">MSLSIQLYTMVSMVAMGLWLGMAVDTYGRFFHPSKNKHIILYLNDILFWLLQGLLVFYVLFSVNEGELRLYVFLALLCGYAAYRALIEKIFRSFLEMIIQGVVGTYRFFRKIVIVLIINPIKGILKLLLALGMMVVSTISAIFFFLLKLILTPIKWLGRGLWHLVPKQVKRFFYRIAGFLTKAQNLFKKWMRKFKKW</sequence>
<comment type="caution">
    <text evidence="2">The sequence shown here is derived from an EMBL/GenBank/DDBJ whole genome shotgun (WGS) entry which is preliminary data.</text>
</comment>
<dbReference type="NCBIfam" id="TIGR02893">
    <property type="entry name" value="spore_yabQ"/>
    <property type="match status" value="1"/>
</dbReference>
<keyword evidence="3" id="KW-1185">Reference proteome</keyword>
<accession>A0A5R9EUV2</accession>
<name>A0A5R9EUV2_9BACL</name>
<dbReference type="Proteomes" id="UP000308230">
    <property type="component" value="Unassembled WGS sequence"/>
</dbReference>
<dbReference type="RefSeq" id="WP_138129600.1">
    <property type="nucleotide sequence ID" value="NZ_SWLG01000033.1"/>
</dbReference>
<organism evidence="2 3">
    <name type="scientific">Exobacillus caeni</name>
    <dbReference type="NCBI Taxonomy" id="2574798"/>
    <lineage>
        <taxon>Bacteria</taxon>
        <taxon>Bacillati</taxon>
        <taxon>Bacillota</taxon>
        <taxon>Bacilli</taxon>
        <taxon>Bacillales</taxon>
        <taxon>Guptibacillaceae</taxon>
        <taxon>Exobacillus</taxon>
    </lineage>
</organism>
<evidence type="ECO:0000313" key="3">
    <source>
        <dbReference type="Proteomes" id="UP000308230"/>
    </source>
</evidence>
<feature type="transmembrane region" description="Helical" evidence="1">
    <location>
        <begin position="39"/>
        <end position="62"/>
    </location>
</feature>
<evidence type="ECO:0000256" key="1">
    <source>
        <dbReference type="SAM" id="Phobius"/>
    </source>
</evidence>
<protein>
    <submittedName>
        <fullName evidence="2">Spore cortex biosynthesis protein YabQ</fullName>
    </submittedName>
</protein>
<dbReference type="EMBL" id="SWLG01000033">
    <property type="protein sequence ID" value="TLS34982.1"/>
    <property type="molecule type" value="Genomic_DNA"/>
</dbReference>
<reference evidence="2 3" key="1">
    <citation type="submission" date="2019-04" db="EMBL/GenBank/DDBJ databases">
        <title>Bacillus caeni sp. nov., a bacterium isolated from mangrove sediment.</title>
        <authorList>
            <person name="Huang H."/>
            <person name="Mo K."/>
            <person name="Hu Y."/>
        </authorList>
    </citation>
    <scope>NUCLEOTIDE SEQUENCE [LARGE SCALE GENOMIC DNA]</scope>
    <source>
        <strain evidence="2 3">HB172195</strain>
    </source>
</reference>
<gene>
    <name evidence="2" type="primary">yabQ</name>
    <name evidence="2" type="ORF">FCL54_22770</name>
</gene>
<keyword evidence="1" id="KW-0812">Transmembrane</keyword>
<dbReference type="InterPro" id="IPR019074">
    <property type="entry name" value="YabQ"/>
</dbReference>
<feature type="transmembrane region" description="Helical" evidence="1">
    <location>
        <begin position="68"/>
        <end position="87"/>
    </location>
</feature>
<feature type="transmembrane region" description="Helical" evidence="1">
    <location>
        <begin position="131"/>
        <end position="151"/>
    </location>
</feature>
<keyword evidence="1" id="KW-1133">Transmembrane helix</keyword>
<keyword evidence="1" id="KW-0472">Membrane</keyword>